<dbReference type="Gene3D" id="1.25.10.10">
    <property type="entry name" value="Leucine-rich Repeat Variant"/>
    <property type="match status" value="1"/>
</dbReference>
<dbReference type="RefSeq" id="WP_141648073.1">
    <property type="nucleotide sequence ID" value="NZ_VIFM01000278.1"/>
</dbReference>
<gene>
    <name evidence="2" type="ORF">FJV41_41030</name>
</gene>
<keyword evidence="3" id="KW-1185">Reference proteome</keyword>
<evidence type="ECO:0000313" key="2">
    <source>
        <dbReference type="EMBL" id="TQF10124.1"/>
    </source>
</evidence>
<feature type="chain" id="PRO_5022124000" evidence="1">
    <location>
        <begin position="22"/>
        <end position="304"/>
    </location>
</feature>
<dbReference type="InterPro" id="IPR016024">
    <property type="entry name" value="ARM-type_fold"/>
</dbReference>
<dbReference type="Proteomes" id="UP000315369">
    <property type="component" value="Unassembled WGS sequence"/>
</dbReference>
<name>A0A540WNV6_9BACT</name>
<proteinExistence type="predicted"/>
<dbReference type="SUPFAM" id="SSF48371">
    <property type="entry name" value="ARM repeat"/>
    <property type="match status" value="1"/>
</dbReference>
<evidence type="ECO:0000313" key="3">
    <source>
        <dbReference type="Proteomes" id="UP000315369"/>
    </source>
</evidence>
<sequence length="304" mass="32909">MKPALMLAICVVLLGACRSQAPSYPVAPVDVSGATVRDNALLGLAPEGVATLFTQALRSSRRFELKGEEGPREVRPWRLTLDVPFTREVLKDGDPRSYAEVGANLVLERFGGELPQHYEVVGLGEAPVLEDSPSGRQAAMRTALESVLRQVTDSAVMQLSALDRTDEVLVQELRADDTRVREFALRTLAERQHPAAAPLLMDRLKESSDGDVLRKTIGALVEMKARVAVPALIDLARGRDNGFVQELVFAVGEIGGPEAEAYLYTVAQGHDAPAVQAAAQQALETLYASRKHITAEARGRDHAD</sequence>
<reference evidence="2 3" key="1">
    <citation type="submission" date="2019-06" db="EMBL/GenBank/DDBJ databases">
        <authorList>
            <person name="Livingstone P."/>
            <person name="Whitworth D."/>
        </authorList>
    </citation>
    <scope>NUCLEOTIDE SEQUENCE [LARGE SCALE GENOMIC DNA]</scope>
    <source>
        <strain evidence="2 3">AM401</strain>
    </source>
</reference>
<organism evidence="2 3">
    <name type="scientific">Myxococcus llanfairpwllgwyngyllgogerychwyrndrobwllllantysiliogogogochensis</name>
    <dbReference type="NCBI Taxonomy" id="2590453"/>
    <lineage>
        <taxon>Bacteria</taxon>
        <taxon>Pseudomonadati</taxon>
        <taxon>Myxococcota</taxon>
        <taxon>Myxococcia</taxon>
        <taxon>Myxococcales</taxon>
        <taxon>Cystobacterineae</taxon>
        <taxon>Myxococcaceae</taxon>
        <taxon>Myxococcus</taxon>
    </lineage>
</organism>
<protein>
    <submittedName>
        <fullName evidence="2">HEAT repeat domain-containing protein</fullName>
    </submittedName>
</protein>
<accession>A0A540WNV6</accession>
<dbReference type="Pfam" id="PF13646">
    <property type="entry name" value="HEAT_2"/>
    <property type="match status" value="1"/>
</dbReference>
<comment type="caution">
    <text evidence="2">The sequence shown here is derived from an EMBL/GenBank/DDBJ whole genome shotgun (WGS) entry which is preliminary data.</text>
</comment>
<dbReference type="OrthoDB" id="5492062at2"/>
<dbReference type="EMBL" id="VIFM01000278">
    <property type="protein sequence ID" value="TQF10124.1"/>
    <property type="molecule type" value="Genomic_DNA"/>
</dbReference>
<keyword evidence="1" id="KW-0732">Signal</keyword>
<feature type="signal peptide" evidence="1">
    <location>
        <begin position="1"/>
        <end position="21"/>
    </location>
</feature>
<evidence type="ECO:0000256" key="1">
    <source>
        <dbReference type="SAM" id="SignalP"/>
    </source>
</evidence>
<dbReference type="AlphaFoldDB" id="A0A540WNV6"/>
<dbReference type="InterPro" id="IPR011989">
    <property type="entry name" value="ARM-like"/>
</dbReference>
<dbReference type="PROSITE" id="PS51257">
    <property type="entry name" value="PROKAR_LIPOPROTEIN"/>
    <property type="match status" value="1"/>
</dbReference>